<reference evidence="2 3" key="1">
    <citation type="submission" date="2017-05" db="EMBL/GenBank/DDBJ databases">
        <title>Genome sequence of Candidatus Fukatsuia symbiotica and Candidatus Hamiltonella defensa from Acyrthosiphon pisum strain 5D.</title>
        <authorList>
            <person name="Patel V.A."/>
            <person name="Chevignon G."/>
            <person name="Russell J.A."/>
            <person name="Oliver K.M."/>
        </authorList>
    </citation>
    <scope>NUCLEOTIDE SEQUENCE [LARGE SCALE GENOMIC DNA]</scope>
    <source>
        <strain evidence="2 3">5D</strain>
    </source>
</reference>
<dbReference type="InterPro" id="IPR016032">
    <property type="entry name" value="Sig_transdc_resp-reg_C-effctor"/>
</dbReference>
<organism evidence="2 3">
    <name type="scientific">Candidatus Fukatsuia symbiotica</name>
    <dbReference type="NCBI Taxonomy" id="1878942"/>
    <lineage>
        <taxon>Bacteria</taxon>
        <taxon>Pseudomonadati</taxon>
        <taxon>Pseudomonadota</taxon>
        <taxon>Gammaproteobacteria</taxon>
        <taxon>Enterobacterales</taxon>
        <taxon>Yersiniaceae</taxon>
        <taxon>Candidatus Fukatsuia</taxon>
    </lineage>
</organism>
<protein>
    <recommendedName>
        <fullName evidence="1">PAS fold-4 domain-containing protein</fullName>
    </recommendedName>
</protein>
<dbReference type="AlphaFoldDB" id="A0A2U8I5W0"/>
<dbReference type="EMBL" id="CP021659">
    <property type="protein sequence ID" value="AWK14528.1"/>
    <property type="molecule type" value="Genomic_DNA"/>
</dbReference>
<dbReference type="Pfam" id="PF08448">
    <property type="entry name" value="PAS_4"/>
    <property type="match status" value="1"/>
</dbReference>
<sequence>MSENINIQSLPKEIPPQFVAFWKISSEPWAFKDPDSRYRYANSAFLELLDLPPEFNIVDKSDSELPVNKPADSKLPYLDFAKFSQQYRDYEKLAVVANQTVSSIETHCFGREKKIQPYIFDRTPVLNDRKESVGVMLHAHPMSFFTPGQYVEKESPLSLLYDKPDEFFTDEEYDVIFFLLQNISNESIAEELHISVQKVDSIQQGVYEKAQIGSLYDFKVFCKIRGYERYAPQKFLEPSSRMVPLST</sequence>
<dbReference type="GO" id="GO:0003677">
    <property type="term" value="F:DNA binding"/>
    <property type="evidence" value="ECO:0007669"/>
    <property type="project" value="InterPro"/>
</dbReference>
<dbReference type="GO" id="GO:0006355">
    <property type="term" value="P:regulation of DNA-templated transcription"/>
    <property type="evidence" value="ECO:0007669"/>
    <property type="project" value="InterPro"/>
</dbReference>
<evidence type="ECO:0000259" key="1">
    <source>
        <dbReference type="Pfam" id="PF08448"/>
    </source>
</evidence>
<dbReference type="InterPro" id="IPR036388">
    <property type="entry name" value="WH-like_DNA-bd_sf"/>
</dbReference>
<dbReference type="RefSeq" id="WP_119797483.1">
    <property type="nucleotide sequence ID" value="NZ_CP021659.1"/>
</dbReference>
<dbReference type="SUPFAM" id="SSF46894">
    <property type="entry name" value="C-terminal effector domain of the bipartite response regulators"/>
    <property type="match status" value="1"/>
</dbReference>
<name>A0A2U8I5W0_9GAMM</name>
<dbReference type="Gene3D" id="1.10.10.10">
    <property type="entry name" value="Winged helix-like DNA-binding domain superfamily/Winged helix DNA-binding domain"/>
    <property type="match status" value="1"/>
</dbReference>
<evidence type="ECO:0000313" key="2">
    <source>
        <dbReference type="EMBL" id="AWK14528.1"/>
    </source>
</evidence>
<accession>A0A2U8I5W0</accession>
<dbReference type="OrthoDB" id="6191871at2"/>
<keyword evidence="3" id="KW-1185">Reference proteome</keyword>
<gene>
    <name evidence="2" type="ORF">CCS41_08655</name>
</gene>
<proteinExistence type="predicted"/>
<dbReference type="InterPro" id="IPR013656">
    <property type="entry name" value="PAS_4"/>
</dbReference>
<dbReference type="Proteomes" id="UP000261875">
    <property type="component" value="Chromosome"/>
</dbReference>
<feature type="domain" description="PAS fold-4" evidence="1">
    <location>
        <begin position="25"/>
        <end position="141"/>
    </location>
</feature>
<evidence type="ECO:0000313" key="3">
    <source>
        <dbReference type="Proteomes" id="UP000261875"/>
    </source>
</evidence>
<dbReference type="KEGG" id="fsm:CCS41_08655"/>